<organism evidence="1 2">
    <name type="scientific">Chitinibacter bivalviorum</name>
    <dbReference type="NCBI Taxonomy" id="2739434"/>
    <lineage>
        <taxon>Bacteria</taxon>
        <taxon>Pseudomonadati</taxon>
        <taxon>Pseudomonadota</taxon>
        <taxon>Betaproteobacteria</taxon>
        <taxon>Neisseriales</taxon>
        <taxon>Chitinibacteraceae</taxon>
        <taxon>Chitinibacter</taxon>
    </lineage>
</organism>
<gene>
    <name evidence="1" type="ORF">HQ393_01735</name>
</gene>
<dbReference type="AlphaFoldDB" id="A0A7H9BET1"/>
<dbReference type="KEGG" id="chiz:HQ393_01735"/>
<name>A0A7H9BET1_9NEIS</name>
<dbReference type="Proteomes" id="UP000509597">
    <property type="component" value="Chromosome"/>
</dbReference>
<reference evidence="1 2" key="1">
    <citation type="submission" date="2020-07" db="EMBL/GenBank/DDBJ databases">
        <title>Complete genome sequence of Chitinibacter sp. 2T18.</title>
        <authorList>
            <person name="Bae J.-W."/>
            <person name="Choi J.-W."/>
        </authorList>
    </citation>
    <scope>NUCLEOTIDE SEQUENCE [LARGE SCALE GENOMIC DNA]</scope>
    <source>
        <strain evidence="1 2">2T18</strain>
    </source>
</reference>
<protein>
    <submittedName>
        <fullName evidence="1">Uncharacterized protein</fullName>
    </submittedName>
</protein>
<sequence length="48" mass="5515">MRKPSRNTAIQERAFSSRRAASLLLMSRYTRSDFIGKSRPPCTAKSKR</sequence>
<dbReference type="RefSeq" id="WP_179357151.1">
    <property type="nucleotide sequence ID" value="NZ_CP058627.1"/>
</dbReference>
<evidence type="ECO:0000313" key="2">
    <source>
        <dbReference type="Proteomes" id="UP000509597"/>
    </source>
</evidence>
<evidence type="ECO:0000313" key="1">
    <source>
        <dbReference type="EMBL" id="QLG87065.1"/>
    </source>
</evidence>
<keyword evidence="2" id="KW-1185">Reference proteome</keyword>
<proteinExistence type="predicted"/>
<accession>A0A7H9BET1</accession>
<dbReference type="EMBL" id="CP058627">
    <property type="protein sequence ID" value="QLG87065.1"/>
    <property type="molecule type" value="Genomic_DNA"/>
</dbReference>